<dbReference type="SUPFAM" id="SSF47203">
    <property type="entry name" value="Acyl-CoA dehydrogenase C-terminal domain-like"/>
    <property type="match status" value="1"/>
</dbReference>
<dbReference type="InterPro" id="IPR009075">
    <property type="entry name" value="AcylCo_DH/oxidase_C"/>
</dbReference>
<dbReference type="SUPFAM" id="SSF56645">
    <property type="entry name" value="Acyl-CoA dehydrogenase NM domain-like"/>
    <property type="match status" value="1"/>
</dbReference>
<dbReference type="PANTHER" id="PTHR43884">
    <property type="entry name" value="ACYL-COA DEHYDROGENASE"/>
    <property type="match status" value="1"/>
</dbReference>
<dbReference type="InterPro" id="IPR036250">
    <property type="entry name" value="AcylCo_DH-like_C"/>
</dbReference>
<keyword evidence="3" id="KW-0285">Flavoprotein</keyword>
<keyword evidence="7" id="KW-1185">Reference proteome</keyword>
<dbReference type="KEGG" id="psim:KR76_00475"/>
<dbReference type="InterPro" id="IPR046373">
    <property type="entry name" value="Acyl-CoA_Oxase/DH_mid-dom_sf"/>
</dbReference>
<dbReference type="InterPro" id="IPR037069">
    <property type="entry name" value="AcylCoA_DH/ox_N_sf"/>
</dbReference>
<dbReference type="eggNOG" id="COG1960">
    <property type="taxonomic scope" value="Bacteria"/>
</dbReference>
<evidence type="ECO:0000313" key="7">
    <source>
        <dbReference type="Proteomes" id="UP000030300"/>
    </source>
</evidence>
<comment type="similarity">
    <text evidence="2">Belongs to the acyl-CoA dehydrogenase family.</text>
</comment>
<protein>
    <submittedName>
        <fullName evidence="6">Acyl-CoA dehydrogenase</fullName>
    </submittedName>
</protein>
<name>A0A0A1DEL7_NOCSI</name>
<dbReference type="RefSeq" id="WP_038675845.1">
    <property type="nucleotide sequence ID" value="NZ_BJMC01000016.1"/>
</dbReference>
<evidence type="ECO:0000256" key="2">
    <source>
        <dbReference type="ARBA" id="ARBA00009347"/>
    </source>
</evidence>
<comment type="cofactor">
    <cofactor evidence="1">
        <name>FAD</name>
        <dbReference type="ChEBI" id="CHEBI:57692"/>
    </cofactor>
</comment>
<accession>A0A0A1DEL7</accession>
<evidence type="ECO:0000313" key="6">
    <source>
        <dbReference type="EMBL" id="AIY15629.1"/>
    </source>
</evidence>
<gene>
    <name evidence="6" type="ORF">KR76_00475</name>
</gene>
<dbReference type="Proteomes" id="UP000030300">
    <property type="component" value="Chromosome"/>
</dbReference>
<dbReference type="AlphaFoldDB" id="A0A0A1DEL7"/>
<dbReference type="HOGENOM" id="CLU_018204_5_2_11"/>
<dbReference type="Pfam" id="PF02771">
    <property type="entry name" value="Acyl-CoA_dh_N"/>
    <property type="match status" value="1"/>
</dbReference>
<dbReference type="Gene3D" id="1.10.540.10">
    <property type="entry name" value="Acyl-CoA dehydrogenase/oxidase, N-terminal domain"/>
    <property type="match status" value="1"/>
</dbReference>
<dbReference type="GeneID" id="96607483"/>
<dbReference type="Gene3D" id="2.40.110.10">
    <property type="entry name" value="Butyryl-CoA Dehydrogenase, subunit A, domain 2"/>
    <property type="match status" value="1"/>
</dbReference>
<evidence type="ECO:0000256" key="5">
    <source>
        <dbReference type="ARBA" id="ARBA00023002"/>
    </source>
</evidence>
<sequence length="342" mass="35689">MDLTLTPEQDDLERAVTRMLATAPDAWAGLAEMGLLGLGVPEADGGAGGTFADVFVVARALGRAGARTPYVEGVVGGSLLPGPADRLVVLAHDEPGRRWHPGAGVRAEPEPTGGTWRLTGTKEPVLHGAAADLLVVSATGPEGLGLFVVDPADAAIHSYLSHDRSPTARIDLDRTPATLLAAPPHADELLTAASVRAVTAYGAEALGAMEDALERTVAYLRTRHQFGVPLASFQALTHRAADAYVALELARSAVLYATACLAEDVVDPAVASRLKVQTGRAGRLIGQEAIQLHGGIGMTDEHAIGYVTARLEVIEHLWGDTGFHLHRLAAGLGDHGAVELLR</sequence>
<organism evidence="6 7">
    <name type="scientific">Nocardioides simplex</name>
    <name type="common">Arthrobacter simplex</name>
    <dbReference type="NCBI Taxonomy" id="2045"/>
    <lineage>
        <taxon>Bacteria</taxon>
        <taxon>Bacillati</taxon>
        <taxon>Actinomycetota</taxon>
        <taxon>Actinomycetes</taxon>
        <taxon>Propionibacteriales</taxon>
        <taxon>Nocardioidaceae</taxon>
        <taxon>Pimelobacter</taxon>
    </lineage>
</organism>
<dbReference type="CDD" id="cd00567">
    <property type="entry name" value="ACAD"/>
    <property type="match status" value="1"/>
</dbReference>
<evidence type="ECO:0000256" key="1">
    <source>
        <dbReference type="ARBA" id="ARBA00001974"/>
    </source>
</evidence>
<proteinExistence type="inferred from homology"/>
<dbReference type="EMBL" id="CP009896">
    <property type="protein sequence ID" value="AIY15629.1"/>
    <property type="molecule type" value="Genomic_DNA"/>
</dbReference>
<keyword evidence="4" id="KW-0274">FAD</keyword>
<dbReference type="Pfam" id="PF00441">
    <property type="entry name" value="Acyl-CoA_dh_1"/>
    <property type="match status" value="1"/>
</dbReference>
<dbReference type="GO" id="GO:0003995">
    <property type="term" value="F:acyl-CoA dehydrogenase activity"/>
    <property type="evidence" value="ECO:0007669"/>
    <property type="project" value="TreeGrafter"/>
</dbReference>
<dbReference type="OrthoDB" id="7328575at2"/>
<dbReference type="InterPro" id="IPR013786">
    <property type="entry name" value="AcylCoA_DH/ox_N"/>
</dbReference>
<dbReference type="GO" id="GO:0050660">
    <property type="term" value="F:flavin adenine dinucleotide binding"/>
    <property type="evidence" value="ECO:0007669"/>
    <property type="project" value="InterPro"/>
</dbReference>
<dbReference type="STRING" id="2045.KR76_00475"/>
<dbReference type="InterPro" id="IPR009100">
    <property type="entry name" value="AcylCoA_DH/oxidase_NM_dom_sf"/>
</dbReference>
<evidence type="ECO:0000256" key="4">
    <source>
        <dbReference type="ARBA" id="ARBA00022827"/>
    </source>
</evidence>
<keyword evidence="5" id="KW-0560">Oxidoreductase</keyword>
<evidence type="ECO:0000256" key="3">
    <source>
        <dbReference type="ARBA" id="ARBA00022630"/>
    </source>
</evidence>
<reference evidence="6 7" key="1">
    <citation type="journal article" date="2015" name="Genome Announc.">
        <title>Complete Genome Sequence of Steroid-Transforming Nocardioides simplex VKM Ac-2033D.</title>
        <authorList>
            <person name="Shtratnikova V.Y."/>
            <person name="Schelkunov M.I."/>
            <person name="Pekov Y.A."/>
            <person name="Fokina V.V."/>
            <person name="Logacheva M.D."/>
            <person name="Sokolov S.L."/>
            <person name="Bragin E.Y."/>
            <person name="Ashapkin V.V."/>
            <person name="Donova M.V."/>
        </authorList>
    </citation>
    <scope>NUCLEOTIDE SEQUENCE [LARGE SCALE GENOMIC DNA]</scope>
    <source>
        <strain evidence="6 7">VKM Ac-2033D</strain>
    </source>
</reference>
<dbReference type="Gene3D" id="1.20.140.10">
    <property type="entry name" value="Butyryl-CoA Dehydrogenase, subunit A, domain 3"/>
    <property type="match status" value="1"/>
</dbReference>
<dbReference type="PANTHER" id="PTHR43884:SF20">
    <property type="entry name" value="ACYL-COA DEHYDROGENASE FADE28"/>
    <property type="match status" value="1"/>
</dbReference>